<reference evidence="1 2" key="1">
    <citation type="submission" date="2018-06" db="EMBL/GenBank/DDBJ databases">
        <title>Genomic Encyclopedia of Type Strains, Phase IV (KMG-IV): sequencing the most valuable type-strain genomes for metagenomic binning, comparative biology and taxonomic classification.</title>
        <authorList>
            <person name="Goeker M."/>
        </authorList>
    </citation>
    <scope>NUCLEOTIDE SEQUENCE [LARGE SCALE GENOMIC DNA]</scope>
    <source>
        <strain evidence="1 2">DSM 24875</strain>
    </source>
</reference>
<gene>
    <name evidence="1" type="ORF">DFR50_13468</name>
</gene>
<keyword evidence="2" id="KW-1185">Reference proteome</keyword>
<dbReference type="OrthoDB" id="8467940at2"/>
<sequence length="105" mass="11546">MRVELVFATVLSSLGAAEAHDVWAEGTPIPKWIKAACCSPADAHHLRPDQVRRVSEDYCEVDGYFGRVAAADALPSQDGEYWIFYKDNKSGTQTGVFCSFAPMAF</sequence>
<name>A0A366EW41_9HYPH</name>
<proteinExistence type="predicted"/>
<evidence type="ECO:0000313" key="2">
    <source>
        <dbReference type="Proteomes" id="UP000253529"/>
    </source>
</evidence>
<protein>
    <submittedName>
        <fullName evidence="1">Uncharacterized protein</fullName>
    </submittedName>
</protein>
<dbReference type="AlphaFoldDB" id="A0A366EW41"/>
<evidence type="ECO:0000313" key="1">
    <source>
        <dbReference type="EMBL" id="RBP05705.1"/>
    </source>
</evidence>
<accession>A0A366EW41</accession>
<organism evidence="1 2">
    <name type="scientific">Roseiarcus fermentans</name>
    <dbReference type="NCBI Taxonomy" id="1473586"/>
    <lineage>
        <taxon>Bacteria</taxon>
        <taxon>Pseudomonadati</taxon>
        <taxon>Pseudomonadota</taxon>
        <taxon>Alphaproteobacteria</taxon>
        <taxon>Hyphomicrobiales</taxon>
        <taxon>Roseiarcaceae</taxon>
        <taxon>Roseiarcus</taxon>
    </lineage>
</organism>
<comment type="caution">
    <text evidence="1">The sequence shown here is derived from an EMBL/GenBank/DDBJ whole genome shotgun (WGS) entry which is preliminary data.</text>
</comment>
<dbReference type="RefSeq" id="WP_113891852.1">
    <property type="nucleotide sequence ID" value="NZ_QNRK01000034.1"/>
</dbReference>
<dbReference type="EMBL" id="QNRK01000034">
    <property type="protein sequence ID" value="RBP05705.1"/>
    <property type="molecule type" value="Genomic_DNA"/>
</dbReference>
<dbReference type="Proteomes" id="UP000253529">
    <property type="component" value="Unassembled WGS sequence"/>
</dbReference>